<keyword evidence="2 3" id="KW-0040">ANK repeat</keyword>
<feature type="domain" description="Chromo" evidence="5">
    <location>
        <begin position="291"/>
        <end position="326"/>
    </location>
</feature>
<dbReference type="Pfam" id="PF00385">
    <property type="entry name" value="Chromo"/>
    <property type="match status" value="1"/>
</dbReference>
<evidence type="ECO:0000256" key="1">
    <source>
        <dbReference type="ARBA" id="ARBA00022737"/>
    </source>
</evidence>
<keyword evidence="7" id="KW-1185">Reference proteome</keyword>
<accession>A0A8S1JFI2</accession>
<dbReference type="InterPro" id="IPR016197">
    <property type="entry name" value="Chromo-like_dom_sf"/>
</dbReference>
<evidence type="ECO:0000256" key="2">
    <source>
        <dbReference type="ARBA" id="ARBA00023043"/>
    </source>
</evidence>
<evidence type="ECO:0000259" key="5">
    <source>
        <dbReference type="PROSITE" id="PS50013"/>
    </source>
</evidence>
<dbReference type="PANTHER" id="PTHR24171:SF8">
    <property type="entry name" value="BRCA1-ASSOCIATED RING DOMAIN PROTEIN 1"/>
    <property type="match status" value="1"/>
</dbReference>
<feature type="region of interest" description="Disordered" evidence="4">
    <location>
        <begin position="335"/>
        <end position="361"/>
    </location>
</feature>
<sequence length="361" mass="40060">MPRPVTSPLTRLRAPLPHGNRLFPDLSKASRLAGRHMRAPAASAAELHEAEEVKGIRVLPGEDEDIPGVEYLVGWKDGEADTWEPAINLSDDLIRDFDEGWWEACKKADKEAIGKMLRAGGPTLAKVVDEEGRSALHFAAALGSVDIVRMLLAYDADPNLGDKEEYTPLHMAAGYLHVPVVQLLLEAGGDPEYTDDSGRTPLTLLISLRDNLPADNPMMVARRMALEQGIACLQGNLYEDLEPVAILLDRETGPEREFLVQWPDDVEDTWVPLSDMAEDVVRDYDQGLEYCEPEAIVDVRSKGDEREYLLRWKDDYPDSWEAEENVSSVLIEEWEESRRGQGGKGSPNKAAQPAELQPAVA</sequence>
<dbReference type="InterPro" id="IPR002110">
    <property type="entry name" value="Ankyrin_rpt"/>
</dbReference>
<dbReference type="SUPFAM" id="SSF54160">
    <property type="entry name" value="Chromo domain-like"/>
    <property type="match status" value="3"/>
</dbReference>
<feature type="repeat" description="ANK" evidence="3">
    <location>
        <begin position="131"/>
        <end position="163"/>
    </location>
</feature>
<evidence type="ECO:0000313" key="6">
    <source>
        <dbReference type="EMBL" id="CAD7705188.1"/>
    </source>
</evidence>
<dbReference type="PANTHER" id="PTHR24171">
    <property type="entry name" value="ANKYRIN REPEAT DOMAIN-CONTAINING PROTEIN 39-RELATED"/>
    <property type="match status" value="1"/>
</dbReference>
<evidence type="ECO:0000256" key="4">
    <source>
        <dbReference type="SAM" id="MobiDB-lite"/>
    </source>
</evidence>
<dbReference type="InterPro" id="IPR000953">
    <property type="entry name" value="Chromo/chromo_shadow_dom"/>
</dbReference>
<dbReference type="SUPFAM" id="SSF48403">
    <property type="entry name" value="Ankyrin repeat"/>
    <property type="match status" value="1"/>
</dbReference>
<dbReference type="EMBL" id="CAJHUC010003044">
    <property type="protein sequence ID" value="CAD7705188.1"/>
    <property type="molecule type" value="Genomic_DNA"/>
</dbReference>
<dbReference type="SMART" id="SM00298">
    <property type="entry name" value="CHROMO"/>
    <property type="match status" value="3"/>
</dbReference>
<dbReference type="AlphaFoldDB" id="A0A8S1JFI2"/>
<comment type="caution">
    <text evidence="6">The sequence shown here is derived from an EMBL/GenBank/DDBJ whole genome shotgun (WGS) entry which is preliminary data.</text>
</comment>
<dbReference type="CDD" id="cd00024">
    <property type="entry name" value="CD_CSD"/>
    <property type="match status" value="1"/>
</dbReference>
<keyword evidence="1" id="KW-0677">Repeat</keyword>
<name>A0A8S1JFI2_9CHLO</name>
<dbReference type="GO" id="GO:0004842">
    <property type="term" value="F:ubiquitin-protein transferase activity"/>
    <property type="evidence" value="ECO:0007669"/>
    <property type="project" value="TreeGrafter"/>
</dbReference>
<organism evidence="6 7">
    <name type="scientific">Ostreobium quekettii</name>
    <dbReference type="NCBI Taxonomy" id="121088"/>
    <lineage>
        <taxon>Eukaryota</taxon>
        <taxon>Viridiplantae</taxon>
        <taxon>Chlorophyta</taxon>
        <taxon>core chlorophytes</taxon>
        <taxon>Ulvophyceae</taxon>
        <taxon>TCBD clade</taxon>
        <taxon>Bryopsidales</taxon>
        <taxon>Ostreobineae</taxon>
        <taxon>Ostreobiaceae</taxon>
        <taxon>Ostreobium</taxon>
    </lineage>
</organism>
<proteinExistence type="predicted"/>
<reference evidence="6" key="1">
    <citation type="submission" date="2020-12" db="EMBL/GenBank/DDBJ databases">
        <authorList>
            <person name="Iha C."/>
        </authorList>
    </citation>
    <scope>NUCLEOTIDE SEQUENCE</scope>
</reference>
<dbReference type="Gene3D" id="2.40.50.40">
    <property type="match status" value="3"/>
</dbReference>
<dbReference type="Pfam" id="PF12796">
    <property type="entry name" value="Ank_2"/>
    <property type="match status" value="1"/>
</dbReference>
<dbReference type="PROSITE" id="PS50013">
    <property type="entry name" value="CHROMO_2"/>
    <property type="match status" value="1"/>
</dbReference>
<dbReference type="PROSITE" id="PS50088">
    <property type="entry name" value="ANK_REPEAT"/>
    <property type="match status" value="2"/>
</dbReference>
<dbReference type="Gene3D" id="1.25.40.20">
    <property type="entry name" value="Ankyrin repeat-containing domain"/>
    <property type="match status" value="1"/>
</dbReference>
<evidence type="ECO:0000313" key="7">
    <source>
        <dbReference type="Proteomes" id="UP000708148"/>
    </source>
</evidence>
<dbReference type="OrthoDB" id="341259at2759"/>
<protein>
    <recommendedName>
        <fullName evidence="5">Chromo domain-containing protein</fullName>
    </recommendedName>
</protein>
<dbReference type="InterPro" id="IPR036770">
    <property type="entry name" value="Ankyrin_rpt-contain_sf"/>
</dbReference>
<gene>
    <name evidence="6" type="ORF">OSTQU699_LOCUS10543</name>
</gene>
<dbReference type="PRINTS" id="PR01415">
    <property type="entry name" value="ANKYRIN"/>
</dbReference>
<dbReference type="PROSITE" id="PS50297">
    <property type="entry name" value="ANK_REP_REGION"/>
    <property type="match status" value="2"/>
</dbReference>
<dbReference type="Proteomes" id="UP000708148">
    <property type="component" value="Unassembled WGS sequence"/>
</dbReference>
<dbReference type="InterPro" id="IPR023780">
    <property type="entry name" value="Chromo_domain"/>
</dbReference>
<dbReference type="SMART" id="SM00248">
    <property type="entry name" value="ANK"/>
    <property type="match status" value="2"/>
</dbReference>
<evidence type="ECO:0000256" key="3">
    <source>
        <dbReference type="PROSITE-ProRule" id="PRU00023"/>
    </source>
</evidence>
<dbReference type="GO" id="GO:0085020">
    <property type="term" value="P:protein K6-linked ubiquitination"/>
    <property type="evidence" value="ECO:0007669"/>
    <property type="project" value="TreeGrafter"/>
</dbReference>
<feature type="repeat" description="ANK" evidence="3">
    <location>
        <begin position="164"/>
        <end position="196"/>
    </location>
</feature>